<proteinExistence type="predicted"/>
<dbReference type="AlphaFoldDB" id="A0A562TVG7"/>
<gene>
    <name evidence="2" type="ORF">JN11_03923</name>
</gene>
<reference evidence="2 3" key="1">
    <citation type="submission" date="2019-07" db="EMBL/GenBank/DDBJ databases">
        <title>Genomic Encyclopedia of Archaeal and Bacterial Type Strains, Phase II (KMG-II): from individual species to whole genera.</title>
        <authorList>
            <person name="Goeker M."/>
        </authorList>
    </citation>
    <scope>NUCLEOTIDE SEQUENCE [LARGE SCALE GENOMIC DNA]</scope>
    <source>
        <strain evidence="2 3">ATCC BAA-1854</strain>
    </source>
</reference>
<feature type="region of interest" description="Disordered" evidence="1">
    <location>
        <begin position="41"/>
        <end position="66"/>
    </location>
</feature>
<organism evidence="2 3">
    <name type="scientific">Mucilaginibacter frigoritolerans</name>
    <dbReference type="NCBI Taxonomy" id="652788"/>
    <lineage>
        <taxon>Bacteria</taxon>
        <taxon>Pseudomonadati</taxon>
        <taxon>Bacteroidota</taxon>
        <taxon>Sphingobacteriia</taxon>
        <taxon>Sphingobacteriales</taxon>
        <taxon>Sphingobacteriaceae</taxon>
        <taxon>Mucilaginibacter</taxon>
    </lineage>
</organism>
<dbReference type="RefSeq" id="WP_144915179.1">
    <property type="nucleotide sequence ID" value="NZ_VLLI01000012.1"/>
</dbReference>
<dbReference type="EMBL" id="VLLI01000012">
    <property type="protein sequence ID" value="TWI96810.1"/>
    <property type="molecule type" value="Genomic_DNA"/>
</dbReference>
<dbReference type="Proteomes" id="UP000317010">
    <property type="component" value="Unassembled WGS sequence"/>
</dbReference>
<evidence type="ECO:0000256" key="1">
    <source>
        <dbReference type="SAM" id="MobiDB-lite"/>
    </source>
</evidence>
<name>A0A562TVG7_9SPHI</name>
<feature type="compositionally biased region" description="Basic and acidic residues" evidence="1">
    <location>
        <begin position="55"/>
        <end position="66"/>
    </location>
</feature>
<feature type="compositionally biased region" description="Polar residues" evidence="1">
    <location>
        <begin position="42"/>
        <end position="53"/>
    </location>
</feature>
<accession>A0A562TVG7</accession>
<protein>
    <submittedName>
        <fullName evidence="2">Uncharacterized protein</fullName>
    </submittedName>
</protein>
<evidence type="ECO:0000313" key="2">
    <source>
        <dbReference type="EMBL" id="TWI96810.1"/>
    </source>
</evidence>
<sequence>MKPIKITKNQIDSKSIRFCFSTDNRHLNLNELMKKAFVAPQDPSTEINPITHTKNNKDGKSKNNLD</sequence>
<evidence type="ECO:0000313" key="3">
    <source>
        <dbReference type="Proteomes" id="UP000317010"/>
    </source>
</evidence>
<comment type="caution">
    <text evidence="2">The sequence shown here is derived from an EMBL/GenBank/DDBJ whole genome shotgun (WGS) entry which is preliminary data.</text>
</comment>
<keyword evidence="3" id="KW-1185">Reference proteome</keyword>